<dbReference type="InterPro" id="IPR011009">
    <property type="entry name" value="Kinase-like_dom_sf"/>
</dbReference>
<feature type="domain" description="Protein kinase" evidence="10">
    <location>
        <begin position="295"/>
        <end position="565"/>
    </location>
</feature>
<accession>G0TUV5</accession>
<dbReference type="InterPro" id="IPR050236">
    <property type="entry name" value="Ser_Thr_kinase_AGC"/>
</dbReference>
<dbReference type="PROSITE" id="PS00108">
    <property type="entry name" value="PROTEIN_KINASE_ST"/>
    <property type="match status" value="1"/>
</dbReference>
<organism evidence="11">
    <name type="scientific">Trypanosoma vivax (strain Y486)</name>
    <dbReference type="NCBI Taxonomy" id="1055687"/>
    <lineage>
        <taxon>Eukaryota</taxon>
        <taxon>Discoba</taxon>
        <taxon>Euglenozoa</taxon>
        <taxon>Kinetoplastea</taxon>
        <taxon>Metakinetoplastina</taxon>
        <taxon>Trypanosomatida</taxon>
        <taxon>Trypanosomatidae</taxon>
        <taxon>Trypanosoma</taxon>
        <taxon>Duttonella</taxon>
    </lineage>
</organism>
<feature type="region of interest" description="Disordered" evidence="9">
    <location>
        <begin position="1"/>
        <end position="50"/>
    </location>
</feature>
<dbReference type="InterPro" id="IPR000719">
    <property type="entry name" value="Prot_kinase_dom"/>
</dbReference>
<dbReference type="PANTHER" id="PTHR24356:SF163">
    <property type="entry name" value="3-PHOSPHOINOSITIDE-DEPENDENT PROTEIN KINASE 1-RELATED"/>
    <property type="match status" value="1"/>
</dbReference>
<dbReference type="PANTHER" id="PTHR24356">
    <property type="entry name" value="SERINE/THREONINE-PROTEIN KINASE"/>
    <property type="match status" value="1"/>
</dbReference>
<dbReference type="SMART" id="SM00220">
    <property type="entry name" value="S_TKc"/>
    <property type="match status" value="1"/>
</dbReference>
<gene>
    <name evidence="11" type="ORF">TVY486_0404090</name>
</gene>
<dbReference type="SUPFAM" id="SSF56112">
    <property type="entry name" value="Protein kinase-like (PK-like)"/>
    <property type="match status" value="1"/>
</dbReference>
<evidence type="ECO:0000256" key="7">
    <source>
        <dbReference type="ARBA" id="ARBA00047899"/>
    </source>
</evidence>
<protein>
    <recommendedName>
        <fullName evidence="1">non-specific serine/threonine protein kinase</fullName>
        <ecNumber evidence="1">2.7.11.1</ecNumber>
    </recommendedName>
</protein>
<evidence type="ECO:0000313" key="11">
    <source>
        <dbReference type="EMBL" id="CCC47742.1"/>
    </source>
</evidence>
<keyword evidence="4" id="KW-0547">Nucleotide-binding</keyword>
<proteinExistence type="predicted"/>
<keyword evidence="3 11" id="KW-0808">Transferase</keyword>
<comment type="catalytic activity">
    <reaction evidence="7">
        <text>L-threonyl-[protein] + ATP = O-phospho-L-threonyl-[protein] + ADP + H(+)</text>
        <dbReference type="Rhea" id="RHEA:46608"/>
        <dbReference type="Rhea" id="RHEA-COMP:11060"/>
        <dbReference type="Rhea" id="RHEA-COMP:11605"/>
        <dbReference type="ChEBI" id="CHEBI:15378"/>
        <dbReference type="ChEBI" id="CHEBI:30013"/>
        <dbReference type="ChEBI" id="CHEBI:30616"/>
        <dbReference type="ChEBI" id="CHEBI:61977"/>
        <dbReference type="ChEBI" id="CHEBI:456216"/>
        <dbReference type="EC" id="2.7.11.1"/>
    </reaction>
</comment>
<dbReference type="GO" id="GO:0004674">
    <property type="term" value="F:protein serine/threonine kinase activity"/>
    <property type="evidence" value="ECO:0007669"/>
    <property type="project" value="UniProtKB-KW"/>
</dbReference>
<evidence type="ECO:0000256" key="6">
    <source>
        <dbReference type="ARBA" id="ARBA00022840"/>
    </source>
</evidence>
<feature type="compositionally biased region" description="Basic and acidic residues" evidence="9">
    <location>
        <begin position="1"/>
        <end position="31"/>
    </location>
</feature>
<reference evidence="11" key="1">
    <citation type="journal article" date="2012" name="Proc. Natl. Acad. Sci. U.S.A.">
        <title>Antigenic diversity is generated by distinct evolutionary mechanisms in African trypanosome species.</title>
        <authorList>
            <person name="Jackson A.P."/>
            <person name="Berry A."/>
            <person name="Aslett M."/>
            <person name="Allison H.C."/>
            <person name="Burton P."/>
            <person name="Vavrova-Anderson J."/>
            <person name="Brown R."/>
            <person name="Browne H."/>
            <person name="Corton N."/>
            <person name="Hauser H."/>
            <person name="Gamble J."/>
            <person name="Gilderthorp R."/>
            <person name="Marcello L."/>
            <person name="McQuillan J."/>
            <person name="Otto T.D."/>
            <person name="Quail M.A."/>
            <person name="Sanders M.J."/>
            <person name="van Tonder A."/>
            <person name="Ginger M.L."/>
            <person name="Field M.C."/>
            <person name="Barry J.D."/>
            <person name="Hertz-Fowler C."/>
            <person name="Berriman M."/>
        </authorList>
    </citation>
    <scope>NUCLEOTIDE SEQUENCE</scope>
    <source>
        <strain evidence="11">Y486</strain>
    </source>
</reference>
<evidence type="ECO:0000256" key="2">
    <source>
        <dbReference type="ARBA" id="ARBA00022527"/>
    </source>
</evidence>
<sequence>MKVDWKREMFPAIDVREGSPDVGREPDDPAHGRSSPRMDSGNRPPRASRHQRSLSLFYHTSSQRGVSPTSSTHGTSLNAGFLNLPSMLRTVLSPPEHLIFPRERLRLFKKQTLGTGAFGDVVRGELLAADDVPGPRCATHAGTNPLDEQCAYRSGSPVSMNTLSHRLSPLIKESCTEGDSKLENACKSAPGDMTPVFLQECDSHGKAFRKVDGKVSNSEMGERCSSVAPNKKGLAPKVTDVHLPPLDALADNLADNRAPRACHEVKPTSLSASACAPSMWTSGGKCPTTSDTDCPNKLLGLEENCFSGLPLTDHQVSDRGSTPRNTPKVVAIKRVNKAHLSRRQEHVVSFHSELQLCGSLHHPHIIEVYGVTEDEAEVYIVMDVAEGGTLQQYIKSSDIDAVRRVAPRLIAELVLALEYLHSLGVAHRDIKPANVLLTRDCHMRLADFGSACYLDDNAANTFGGTPAYMSPEMVKTSRASATTDLWALGCLLFELFTGHSPFHDENPMSAMAKVKNYNDGATVFPQNFPVDARCLVQQLLQCDPSERLGSKEKGGFDALKKHCFFANFDWEKQA</sequence>
<dbReference type="GO" id="GO:0035556">
    <property type="term" value="P:intracellular signal transduction"/>
    <property type="evidence" value="ECO:0007669"/>
    <property type="project" value="TreeGrafter"/>
</dbReference>
<comment type="catalytic activity">
    <reaction evidence="8">
        <text>L-seryl-[protein] + ATP = O-phospho-L-seryl-[protein] + ADP + H(+)</text>
        <dbReference type="Rhea" id="RHEA:17989"/>
        <dbReference type="Rhea" id="RHEA-COMP:9863"/>
        <dbReference type="Rhea" id="RHEA-COMP:11604"/>
        <dbReference type="ChEBI" id="CHEBI:15378"/>
        <dbReference type="ChEBI" id="CHEBI:29999"/>
        <dbReference type="ChEBI" id="CHEBI:30616"/>
        <dbReference type="ChEBI" id="CHEBI:83421"/>
        <dbReference type="ChEBI" id="CHEBI:456216"/>
        <dbReference type="EC" id="2.7.11.1"/>
    </reaction>
</comment>
<dbReference type="PROSITE" id="PS50011">
    <property type="entry name" value="PROTEIN_KINASE_DOM"/>
    <property type="match status" value="1"/>
</dbReference>
<dbReference type="Pfam" id="PF00069">
    <property type="entry name" value="Pkinase"/>
    <property type="match status" value="1"/>
</dbReference>
<dbReference type="GO" id="GO:0005524">
    <property type="term" value="F:ATP binding"/>
    <property type="evidence" value="ECO:0007669"/>
    <property type="project" value="UniProtKB-KW"/>
</dbReference>
<dbReference type="Gene3D" id="1.10.510.10">
    <property type="entry name" value="Transferase(Phosphotransferase) domain 1"/>
    <property type="match status" value="1"/>
</dbReference>
<evidence type="ECO:0000256" key="1">
    <source>
        <dbReference type="ARBA" id="ARBA00012513"/>
    </source>
</evidence>
<evidence type="ECO:0000256" key="8">
    <source>
        <dbReference type="ARBA" id="ARBA00048679"/>
    </source>
</evidence>
<dbReference type="EMBL" id="HE573020">
    <property type="protein sequence ID" value="CCC47742.1"/>
    <property type="molecule type" value="Genomic_DNA"/>
</dbReference>
<keyword evidence="5" id="KW-0418">Kinase</keyword>
<dbReference type="AlphaFoldDB" id="G0TUV5"/>
<dbReference type="InterPro" id="IPR008271">
    <property type="entry name" value="Ser/Thr_kinase_AS"/>
</dbReference>
<name>G0TUV5_TRYVY</name>
<dbReference type="VEuPathDB" id="TriTrypDB:TvY486_0404090"/>
<dbReference type="EC" id="2.7.11.1" evidence="1"/>
<evidence type="ECO:0000259" key="10">
    <source>
        <dbReference type="PROSITE" id="PS50011"/>
    </source>
</evidence>
<evidence type="ECO:0000256" key="3">
    <source>
        <dbReference type="ARBA" id="ARBA00022679"/>
    </source>
</evidence>
<keyword evidence="6" id="KW-0067">ATP-binding</keyword>
<evidence type="ECO:0000256" key="9">
    <source>
        <dbReference type="SAM" id="MobiDB-lite"/>
    </source>
</evidence>
<evidence type="ECO:0000256" key="4">
    <source>
        <dbReference type="ARBA" id="ARBA00022741"/>
    </source>
</evidence>
<evidence type="ECO:0000256" key="5">
    <source>
        <dbReference type="ARBA" id="ARBA00022777"/>
    </source>
</evidence>
<keyword evidence="2" id="KW-0723">Serine/threonine-protein kinase</keyword>